<dbReference type="Pfam" id="PF01257">
    <property type="entry name" value="2Fe-2S_thioredx"/>
    <property type="match status" value="1"/>
</dbReference>
<sequence length="170" mass="18853">MTEMLLTGPKEGLFTETLREQMDTWIAKYPAGQAQSAVIPCLHILQAANEGWLTTAIMDALASYLSIPAISVYEVATFYTMFELSPVGKHKISVCTNISCMLCGSEKVMKHIEQKLNIKPGKTTDDGLFTLKEVECLGACVGAPMMLVDKQYHEFLTEDKIDDILDRLIS</sequence>
<evidence type="ECO:0000256" key="11">
    <source>
        <dbReference type="ARBA" id="ARBA00034078"/>
    </source>
</evidence>
<dbReference type="SUPFAM" id="SSF52833">
    <property type="entry name" value="Thioredoxin-like"/>
    <property type="match status" value="1"/>
</dbReference>
<feature type="binding site" evidence="13">
    <location>
        <position position="140"/>
    </location>
    <ligand>
        <name>[2Fe-2S] cluster</name>
        <dbReference type="ChEBI" id="CHEBI:190135"/>
    </ligand>
</feature>
<evidence type="ECO:0000256" key="13">
    <source>
        <dbReference type="PIRSR" id="PIRSR000216-1"/>
    </source>
</evidence>
<keyword evidence="4 13" id="KW-0479">Metal-binding</keyword>
<dbReference type="GO" id="GO:0098796">
    <property type="term" value="C:membrane protein complex"/>
    <property type="evidence" value="ECO:0007669"/>
    <property type="project" value="UniProtKB-ARBA"/>
</dbReference>
<dbReference type="GO" id="GO:0031967">
    <property type="term" value="C:organelle envelope"/>
    <property type="evidence" value="ECO:0007669"/>
    <property type="project" value="UniProtKB-ARBA"/>
</dbReference>
<protein>
    <recommendedName>
        <fullName evidence="2">NADH-quinone oxidoreductase subunit E</fullName>
    </recommendedName>
    <alternativeName>
        <fullName evidence="9">NADH dehydrogenase I subunit E</fullName>
    </alternativeName>
    <alternativeName>
        <fullName evidence="10">NDH-1 subunit E</fullName>
    </alternativeName>
</protein>
<comment type="cofactor">
    <cofactor evidence="13">
        <name>[2Fe-2S] cluster</name>
        <dbReference type="ChEBI" id="CHEBI:190135"/>
    </cofactor>
    <text evidence="13">Binds 1 [2Fe-2S] cluster.</text>
</comment>
<dbReference type="RefSeq" id="WP_036312617.1">
    <property type="nucleotide sequence ID" value="NZ_JRQD01000002.1"/>
</dbReference>
<evidence type="ECO:0000256" key="6">
    <source>
        <dbReference type="ARBA" id="ARBA00023004"/>
    </source>
</evidence>
<dbReference type="PIRSF" id="PIRSF000216">
    <property type="entry name" value="NADH_DH_24kDa"/>
    <property type="match status" value="1"/>
</dbReference>
<evidence type="ECO:0000256" key="7">
    <source>
        <dbReference type="ARBA" id="ARBA00023014"/>
    </source>
</evidence>
<reference evidence="14 15" key="1">
    <citation type="submission" date="2014-09" db="EMBL/GenBank/DDBJ databases">
        <authorList>
            <person name="Grob C."/>
            <person name="Taubert M."/>
            <person name="Howat A.M."/>
            <person name="Burns O.J."/>
            <person name="Dixon J.L."/>
            <person name="Chen Y."/>
            <person name="Murrell J.C."/>
        </authorList>
    </citation>
    <scope>NUCLEOTIDE SEQUENCE [LARGE SCALE GENOMIC DNA]</scope>
    <source>
        <strain evidence="14">L4</strain>
    </source>
</reference>
<comment type="cofactor">
    <cofactor evidence="11">
        <name>[2Fe-2S] cluster</name>
        <dbReference type="ChEBI" id="CHEBI:190135"/>
    </cofactor>
</comment>
<dbReference type="PANTHER" id="PTHR10371:SF3">
    <property type="entry name" value="NADH DEHYDROGENASE [UBIQUINONE] FLAVOPROTEIN 2, MITOCHONDRIAL"/>
    <property type="match status" value="1"/>
</dbReference>
<keyword evidence="3 13" id="KW-0001">2Fe-2S</keyword>
<evidence type="ECO:0000256" key="4">
    <source>
        <dbReference type="ARBA" id="ARBA00022723"/>
    </source>
</evidence>
<evidence type="ECO:0000256" key="8">
    <source>
        <dbReference type="ARBA" id="ARBA00023027"/>
    </source>
</evidence>
<dbReference type="GO" id="GO:0022890">
    <property type="term" value="F:inorganic cation transmembrane transporter activity"/>
    <property type="evidence" value="ECO:0007669"/>
    <property type="project" value="UniProtKB-ARBA"/>
</dbReference>
<dbReference type="GO" id="GO:0051537">
    <property type="term" value="F:2 iron, 2 sulfur cluster binding"/>
    <property type="evidence" value="ECO:0007669"/>
    <property type="project" value="UniProtKB-KW"/>
</dbReference>
<evidence type="ECO:0000256" key="12">
    <source>
        <dbReference type="ARBA" id="ARBA00047712"/>
    </source>
</evidence>
<dbReference type="InterPro" id="IPR002023">
    <property type="entry name" value="NuoE-like"/>
</dbReference>
<dbReference type="GO" id="GO:0022804">
    <property type="term" value="F:active transmembrane transporter activity"/>
    <property type="evidence" value="ECO:0007669"/>
    <property type="project" value="UniProtKB-ARBA"/>
</dbReference>
<proteinExistence type="inferred from homology"/>
<dbReference type="STRING" id="392484.LP43_1000"/>
<evidence type="ECO:0000256" key="1">
    <source>
        <dbReference type="ARBA" id="ARBA00010643"/>
    </source>
</evidence>
<evidence type="ECO:0000256" key="5">
    <source>
        <dbReference type="ARBA" id="ARBA00022967"/>
    </source>
</evidence>
<dbReference type="PROSITE" id="PS01099">
    <property type="entry name" value="COMPLEX1_24K"/>
    <property type="match status" value="1"/>
</dbReference>
<dbReference type="AlphaFoldDB" id="A0A0A0BJV5"/>
<comment type="catalytic activity">
    <reaction evidence="12">
        <text>a quinone + NADH + 5 H(+)(in) = a quinol + NAD(+) + 4 H(+)(out)</text>
        <dbReference type="Rhea" id="RHEA:57888"/>
        <dbReference type="ChEBI" id="CHEBI:15378"/>
        <dbReference type="ChEBI" id="CHEBI:24646"/>
        <dbReference type="ChEBI" id="CHEBI:57540"/>
        <dbReference type="ChEBI" id="CHEBI:57945"/>
        <dbReference type="ChEBI" id="CHEBI:132124"/>
    </reaction>
</comment>
<dbReference type="InterPro" id="IPR041921">
    <property type="entry name" value="NuoE_N"/>
</dbReference>
<accession>A0A0A0BJV5</accession>
<evidence type="ECO:0000313" key="15">
    <source>
        <dbReference type="Proteomes" id="UP000029999"/>
    </source>
</evidence>
<dbReference type="NCBIfam" id="TIGR01958">
    <property type="entry name" value="nuoE_fam"/>
    <property type="match status" value="1"/>
</dbReference>
<keyword evidence="5" id="KW-1278">Translocase</keyword>
<evidence type="ECO:0000256" key="9">
    <source>
        <dbReference type="ARBA" id="ARBA00031580"/>
    </source>
</evidence>
<organism evidence="14 15">
    <name type="scientific">Methylophaga thiooxydans</name>
    <dbReference type="NCBI Taxonomy" id="392484"/>
    <lineage>
        <taxon>Bacteria</taxon>
        <taxon>Pseudomonadati</taxon>
        <taxon>Pseudomonadota</taxon>
        <taxon>Gammaproteobacteria</taxon>
        <taxon>Thiotrichales</taxon>
        <taxon>Piscirickettsiaceae</taxon>
        <taxon>Methylophaga</taxon>
    </lineage>
</organism>
<gene>
    <name evidence="14" type="ORF">LP43_1000</name>
</gene>
<comment type="caution">
    <text evidence="14">The sequence shown here is derived from an EMBL/GenBank/DDBJ whole genome shotgun (WGS) entry which is preliminary data.</text>
</comment>
<feature type="binding site" evidence="13">
    <location>
        <position position="95"/>
    </location>
    <ligand>
        <name>[2Fe-2S] cluster</name>
        <dbReference type="ChEBI" id="CHEBI:190135"/>
    </ligand>
</feature>
<dbReference type="Gene3D" id="3.40.30.10">
    <property type="entry name" value="Glutaredoxin"/>
    <property type="match status" value="1"/>
</dbReference>
<keyword evidence="14" id="KW-0830">Ubiquinone</keyword>
<dbReference type="NCBIfam" id="NF005722">
    <property type="entry name" value="PRK07539.1-2"/>
    <property type="match status" value="1"/>
</dbReference>
<keyword evidence="7 13" id="KW-0411">Iron-sulfur</keyword>
<dbReference type="GO" id="GO:1902494">
    <property type="term" value="C:catalytic complex"/>
    <property type="evidence" value="ECO:0007669"/>
    <property type="project" value="UniProtKB-ARBA"/>
</dbReference>
<evidence type="ECO:0000313" key="14">
    <source>
        <dbReference type="EMBL" id="KGM07389.1"/>
    </source>
</evidence>
<dbReference type="Proteomes" id="UP000029999">
    <property type="component" value="Unassembled WGS sequence"/>
</dbReference>
<dbReference type="InterPro" id="IPR042128">
    <property type="entry name" value="NuoE_dom"/>
</dbReference>
<dbReference type="EMBL" id="JRQD01000002">
    <property type="protein sequence ID" value="KGM07389.1"/>
    <property type="molecule type" value="Genomic_DNA"/>
</dbReference>
<dbReference type="GO" id="GO:0031090">
    <property type="term" value="C:organelle membrane"/>
    <property type="evidence" value="ECO:0007669"/>
    <property type="project" value="UniProtKB-ARBA"/>
</dbReference>
<dbReference type="FunFam" id="1.10.10.1590:FF:000001">
    <property type="entry name" value="NADH-quinone oxidoreductase subunit E"/>
    <property type="match status" value="1"/>
</dbReference>
<evidence type="ECO:0000256" key="10">
    <source>
        <dbReference type="ARBA" id="ARBA00032788"/>
    </source>
</evidence>
<name>A0A0A0BJV5_9GAMM</name>
<keyword evidence="6 13" id="KW-0408">Iron</keyword>
<dbReference type="Gene3D" id="1.10.10.1590">
    <property type="entry name" value="NADH-quinone oxidoreductase subunit E"/>
    <property type="match status" value="1"/>
</dbReference>
<evidence type="ECO:0000256" key="2">
    <source>
        <dbReference type="ARBA" id="ARBA00019898"/>
    </source>
</evidence>
<dbReference type="PANTHER" id="PTHR10371">
    <property type="entry name" value="NADH DEHYDROGENASE UBIQUINONE FLAVOPROTEIN 2, MITOCHONDRIAL"/>
    <property type="match status" value="1"/>
</dbReference>
<dbReference type="GO" id="GO:0008324">
    <property type="term" value="F:monoatomic cation transmembrane transporter activity"/>
    <property type="evidence" value="ECO:0007669"/>
    <property type="project" value="UniProtKB-ARBA"/>
</dbReference>
<dbReference type="FunFam" id="3.40.30.10:FF:000022">
    <property type="entry name" value="NADH dehydrogenase flavoprotein 2, mitochondrial"/>
    <property type="match status" value="1"/>
</dbReference>
<evidence type="ECO:0000256" key="3">
    <source>
        <dbReference type="ARBA" id="ARBA00022714"/>
    </source>
</evidence>
<feature type="binding site" evidence="13">
    <location>
        <position position="136"/>
    </location>
    <ligand>
        <name>[2Fe-2S] cluster</name>
        <dbReference type="ChEBI" id="CHEBI:190135"/>
    </ligand>
</feature>
<feature type="binding site" evidence="13">
    <location>
        <position position="100"/>
    </location>
    <ligand>
        <name>[2Fe-2S] cluster</name>
        <dbReference type="ChEBI" id="CHEBI:190135"/>
    </ligand>
</feature>
<dbReference type="GO" id="GO:0098662">
    <property type="term" value="P:inorganic cation transmembrane transport"/>
    <property type="evidence" value="ECO:0007669"/>
    <property type="project" value="UniProtKB-ARBA"/>
</dbReference>
<keyword evidence="14" id="KW-0560">Oxidoreductase</keyword>
<keyword evidence="8" id="KW-0520">NAD</keyword>
<dbReference type="InterPro" id="IPR036249">
    <property type="entry name" value="Thioredoxin-like_sf"/>
</dbReference>
<dbReference type="GO" id="GO:0046872">
    <property type="term" value="F:metal ion binding"/>
    <property type="evidence" value="ECO:0007669"/>
    <property type="project" value="UniProtKB-KW"/>
</dbReference>
<dbReference type="CDD" id="cd03064">
    <property type="entry name" value="TRX_Fd_NuoE"/>
    <property type="match status" value="1"/>
</dbReference>
<dbReference type="GO" id="GO:0003954">
    <property type="term" value="F:NADH dehydrogenase activity"/>
    <property type="evidence" value="ECO:0007669"/>
    <property type="project" value="TreeGrafter"/>
</dbReference>
<comment type="similarity">
    <text evidence="1">Belongs to the complex I 24 kDa subunit family.</text>
</comment>